<evidence type="ECO:0000256" key="5">
    <source>
        <dbReference type="SAM" id="Phobius"/>
    </source>
</evidence>
<dbReference type="InterPro" id="IPR001902">
    <property type="entry name" value="SLC26A/SulP_fam"/>
</dbReference>
<dbReference type="AlphaFoldDB" id="A0A553QT31"/>
<dbReference type="EMBL" id="SRMA01025565">
    <property type="protein sequence ID" value="TRY93125.1"/>
    <property type="molecule type" value="Genomic_DNA"/>
</dbReference>
<dbReference type="InterPro" id="IPR011547">
    <property type="entry name" value="SLC26A/SulP_dom"/>
</dbReference>
<dbReference type="OrthoDB" id="288203at2759"/>
<evidence type="ECO:0000256" key="3">
    <source>
        <dbReference type="ARBA" id="ARBA00022989"/>
    </source>
</evidence>
<evidence type="ECO:0000313" key="8">
    <source>
        <dbReference type="Proteomes" id="UP000316079"/>
    </source>
</evidence>
<dbReference type="PANTHER" id="PTHR11814">
    <property type="entry name" value="SULFATE TRANSPORTER"/>
    <property type="match status" value="1"/>
</dbReference>
<feature type="non-terminal residue" evidence="7">
    <location>
        <position position="243"/>
    </location>
</feature>
<evidence type="ECO:0000259" key="6">
    <source>
        <dbReference type="Pfam" id="PF00916"/>
    </source>
</evidence>
<dbReference type="STRING" id="623744.A0A553QT31"/>
<evidence type="ECO:0000256" key="4">
    <source>
        <dbReference type="ARBA" id="ARBA00023136"/>
    </source>
</evidence>
<gene>
    <name evidence="7" type="ORF">DNTS_016471</name>
</gene>
<feature type="transmembrane region" description="Helical" evidence="5">
    <location>
        <begin position="47"/>
        <end position="73"/>
    </location>
</feature>
<sequence length="243" mass="26048">MVGSVVLTLAPDENFMRLVNVTGANETNAPGESLMEVDIEAREAQRVMVACAITVLVGIFQVAMGLLQVGFLVRYLSDPLVGGFTTAAAFHVFISQIQTILSVPSHNHNGLFAFAYTLIDVGRNIDQTNIADLIAGLLTIFIVMTVKEINTMFQHKIPVPIPIEVIVTVIASAVSHVMDLNSNYGASIVQNLPRGFAPPKTPNLEVMRNISSSSFSTAVVGYAVAVSVAKVYAAKHDYTIDGN</sequence>
<comment type="subcellular location">
    <subcellularLocation>
        <location evidence="1">Membrane</location>
        <topology evidence="1">Multi-pass membrane protein</topology>
    </subcellularLocation>
</comment>
<evidence type="ECO:0000313" key="7">
    <source>
        <dbReference type="EMBL" id="TRY93125.1"/>
    </source>
</evidence>
<proteinExistence type="predicted"/>
<accession>A0A553QT31</accession>
<evidence type="ECO:0000256" key="1">
    <source>
        <dbReference type="ARBA" id="ARBA00004141"/>
    </source>
</evidence>
<keyword evidence="2 5" id="KW-0812">Transmembrane</keyword>
<feature type="domain" description="SLC26A/SulP transporter" evidence="6">
    <location>
        <begin position="41"/>
        <end position="243"/>
    </location>
</feature>
<dbReference type="GO" id="GO:0016020">
    <property type="term" value="C:membrane"/>
    <property type="evidence" value="ECO:0007669"/>
    <property type="project" value="UniProtKB-SubCell"/>
</dbReference>
<keyword evidence="8" id="KW-1185">Reference proteome</keyword>
<comment type="caution">
    <text evidence="7">The sequence shown here is derived from an EMBL/GenBank/DDBJ whole genome shotgun (WGS) entry which is preliminary data.</text>
</comment>
<dbReference type="Pfam" id="PF00916">
    <property type="entry name" value="Sulfate_transp"/>
    <property type="match status" value="1"/>
</dbReference>
<keyword evidence="4 5" id="KW-0472">Membrane</keyword>
<organism evidence="7 8">
    <name type="scientific">Danionella cerebrum</name>
    <dbReference type="NCBI Taxonomy" id="2873325"/>
    <lineage>
        <taxon>Eukaryota</taxon>
        <taxon>Metazoa</taxon>
        <taxon>Chordata</taxon>
        <taxon>Craniata</taxon>
        <taxon>Vertebrata</taxon>
        <taxon>Euteleostomi</taxon>
        <taxon>Actinopterygii</taxon>
        <taxon>Neopterygii</taxon>
        <taxon>Teleostei</taxon>
        <taxon>Ostariophysi</taxon>
        <taxon>Cypriniformes</taxon>
        <taxon>Danionidae</taxon>
        <taxon>Danioninae</taxon>
        <taxon>Danionella</taxon>
    </lineage>
</organism>
<dbReference type="GO" id="GO:0055085">
    <property type="term" value="P:transmembrane transport"/>
    <property type="evidence" value="ECO:0007669"/>
    <property type="project" value="InterPro"/>
</dbReference>
<dbReference type="Proteomes" id="UP000316079">
    <property type="component" value="Unassembled WGS sequence"/>
</dbReference>
<reference evidence="7 8" key="1">
    <citation type="journal article" date="2019" name="Sci. Data">
        <title>Hybrid genome assembly and annotation of Danionella translucida.</title>
        <authorList>
            <person name="Kadobianskyi M."/>
            <person name="Schulze L."/>
            <person name="Schuelke M."/>
            <person name="Judkewitz B."/>
        </authorList>
    </citation>
    <scope>NUCLEOTIDE SEQUENCE [LARGE SCALE GENOMIC DNA]</scope>
    <source>
        <strain evidence="7 8">Bolton</strain>
    </source>
</reference>
<evidence type="ECO:0000256" key="2">
    <source>
        <dbReference type="ARBA" id="ARBA00022692"/>
    </source>
</evidence>
<keyword evidence="3 5" id="KW-1133">Transmembrane helix</keyword>
<name>A0A553QT31_9TELE</name>
<protein>
    <recommendedName>
        <fullName evidence="6">SLC26A/SulP transporter domain-containing protein</fullName>
    </recommendedName>
</protein>